<dbReference type="InterPro" id="IPR037185">
    <property type="entry name" value="EmrE-like"/>
</dbReference>
<evidence type="ECO:0000256" key="5">
    <source>
        <dbReference type="SAM" id="Phobius"/>
    </source>
</evidence>
<feature type="transmembrane region" description="Helical" evidence="5">
    <location>
        <begin position="211"/>
        <end position="229"/>
    </location>
</feature>
<accession>A0ABX5H478</accession>
<feature type="transmembrane region" description="Helical" evidence="5">
    <location>
        <begin position="241"/>
        <end position="260"/>
    </location>
</feature>
<dbReference type="PANTHER" id="PTHR22911:SF6">
    <property type="entry name" value="SOLUTE CARRIER FAMILY 35 MEMBER G1"/>
    <property type="match status" value="1"/>
</dbReference>
<feature type="domain" description="EamA" evidence="6">
    <location>
        <begin position="150"/>
        <end position="283"/>
    </location>
</feature>
<dbReference type="PANTHER" id="PTHR22911">
    <property type="entry name" value="ACYL-MALONYL CONDENSING ENZYME-RELATED"/>
    <property type="match status" value="1"/>
</dbReference>
<feature type="transmembrane region" description="Helical" evidence="5">
    <location>
        <begin position="42"/>
        <end position="60"/>
    </location>
</feature>
<dbReference type="Pfam" id="PF00892">
    <property type="entry name" value="EamA"/>
    <property type="match status" value="2"/>
</dbReference>
<gene>
    <name evidence="7" type="ORF">C0W27_10695</name>
</gene>
<organism evidence="7 8">
    <name type="scientific">Photobacterium angustum</name>
    <dbReference type="NCBI Taxonomy" id="661"/>
    <lineage>
        <taxon>Bacteria</taxon>
        <taxon>Pseudomonadati</taxon>
        <taxon>Pseudomonadota</taxon>
        <taxon>Gammaproteobacteria</taxon>
        <taxon>Vibrionales</taxon>
        <taxon>Vibrionaceae</taxon>
        <taxon>Photobacterium</taxon>
    </lineage>
</organism>
<comment type="subcellular location">
    <subcellularLocation>
        <location evidence="1">Membrane</location>
        <topology evidence="1">Multi-pass membrane protein</topology>
    </subcellularLocation>
</comment>
<evidence type="ECO:0000256" key="3">
    <source>
        <dbReference type="ARBA" id="ARBA00022989"/>
    </source>
</evidence>
<feature type="transmembrane region" description="Helical" evidence="5">
    <location>
        <begin position="126"/>
        <end position="143"/>
    </location>
</feature>
<feature type="domain" description="EamA" evidence="6">
    <location>
        <begin position="9"/>
        <end position="140"/>
    </location>
</feature>
<keyword evidence="4 5" id="KW-0472">Membrane</keyword>
<feature type="transmembrane region" description="Helical" evidence="5">
    <location>
        <begin position="72"/>
        <end position="91"/>
    </location>
</feature>
<dbReference type="EMBL" id="PYOU01000007">
    <property type="protein sequence ID" value="PSX10491.1"/>
    <property type="molecule type" value="Genomic_DNA"/>
</dbReference>
<proteinExistence type="predicted"/>
<reference evidence="7 8" key="1">
    <citation type="submission" date="2018-01" db="EMBL/GenBank/DDBJ databases">
        <title>Whole genome sequencing of Histamine producing bacteria.</title>
        <authorList>
            <person name="Butler K."/>
        </authorList>
    </citation>
    <scope>NUCLEOTIDE SEQUENCE [LARGE SCALE GENOMIC DNA]</scope>
    <source>
        <strain evidence="7 8">A6-1</strain>
    </source>
</reference>
<evidence type="ECO:0000313" key="8">
    <source>
        <dbReference type="Proteomes" id="UP000240989"/>
    </source>
</evidence>
<dbReference type="RefSeq" id="WP_045151565.1">
    <property type="nucleotide sequence ID" value="NZ_JZSW01000002.1"/>
</dbReference>
<evidence type="ECO:0000256" key="4">
    <source>
        <dbReference type="ARBA" id="ARBA00023136"/>
    </source>
</evidence>
<evidence type="ECO:0000259" key="6">
    <source>
        <dbReference type="Pfam" id="PF00892"/>
    </source>
</evidence>
<name>A0ABX5H478_PHOAN</name>
<dbReference type="InterPro" id="IPR000620">
    <property type="entry name" value="EamA_dom"/>
</dbReference>
<evidence type="ECO:0000256" key="2">
    <source>
        <dbReference type="ARBA" id="ARBA00022692"/>
    </source>
</evidence>
<keyword evidence="3 5" id="KW-1133">Transmembrane helix</keyword>
<keyword evidence="2 5" id="KW-0812">Transmembrane</keyword>
<feature type="transmembrane region" description="Helical" evidence="5">
    <location>
        <begin position="97"/>
        <end position="117"/>
    </location>
</feature>
<dbReference type="SUPFAM" id="SSF103481">
    <property type="entry name" value="Multidrug resistance efflux transporter EmrE"/>
    <property type="match status" value="2"/>
</dbReference>
<feature type="transmembrane region" description="Helical" evidence="5">
    <location>
        <begin position="176"/>
        <end position="199"/>
    </location>
</feature>
<feature type="transmembrane region" description="Helical" evidence="5">
    <location>
        <begin position="266"/>
        <end position="287"/>
    </location>
</feature>
<keyword evidence="8" id="KW-1185">Reference proteome</keyword>
<sequence>MKPQYNNMLGAFLIIIATLSLTIKDSADKYLIQHGYHPVQMVFFRFAIPFVFMLIFMPKQTRTAILVTNGKLLIRSAMFLTCAVVSVISLKYIPLEIYIVIVQMSSVAYMLGGAIFFKETLTLPKIIATILGFIGVVVVINPTNVDGLHWVYLLPLLIAATTSGYNLITKTIDSKISLISVLINSFFVLGSVATILLIVQPDIWKTPTLTALPYFLTIPVVTIVSQLCLIKAMNVAEASHVAPFFYFQILFSCVFGYWLFNEIPTTYTIIGALFIVISGLIITYTNYKPSWGKAKKQSVKKLNSAPE</sequence>
<evidence type="ECO:0000313" key="7">
    <source>
        <dbReference type="EMBL" id="PSX10491.1"/>
    </source>
</evidence>
<feature type="transmembrane region" description="Helical" evidence="5">
    <location>
        <begin position="149"/>
        <end position="169"/>
    </location>
</feature>
<evidence type="ECO:0000256" key="1">
    <source>
        <dbReference type="ARBA" id="ARBA00004141"/>
    </source>
</evidence>
<protein>
    <submittedName>
        <fullName evidence="7">EamA/RhaT family transporter</fullName>
    </submittedName>
</protein>
<comment type="caution">
    <text evidence="7">The sequence shown here is derived from an EMBL/GenBank/DDBJ whole genome shotgun (WGS) entry which is preliminary data.</text>
</comment>
<dbReference type="Proteomes" id="UP000240989">
    <property type="component" value="Unassembled WGS sequence"/>
</dbReference>